<evidence type="ECO:0000256" key="2">
    <source>
        <dbReference type="ARBA" id="ARBA00010617"/>
    </source>
</evidence>
<evidence type="ECO:0000256" key="4">
    <source>
        <dbReference type="ARBA" id="ARBA00022723"/>
    </source>
</evidence>
<keyword evidence="4 8" id="KW-0479">Metal-binding</keyword>
<comment type="caution">
    <text evidence="11">The sequence shown here is derived from an EMBL/GenBank/DDBJ whole genome shotgun (WGS) entry which is preliminary data.</text>
</comment>
<keyword evidence="3 8" id="KW-0349">Heme</keyword>
<dbReference type="AlphaFoldDB" id="A0A2P5HHS3"/>
<dbReference type="InterPro" id="IPR001128">
    <property type="entry name" value="Cyt_P450"/>
</dbReference>
<evidence type="ECO:0000256" key="8">
    <source>
        <dbReference type="PIRSR" id="PIRSR602401-1"/>
    </source>
</evidence>
<dbReference type="OrthoDB" id="1470350at2759"/>
<protein>
    <recommendedName>
        <fullName evidence="13">Benzoate 4-monooxygenase cytochrome P450</fullName>
    </recommendedName>
</protein>
<dbReference type="EMBL" id="MAVT02001988">
    <property type="protein sequence ID" value="POS69799.1"/>
    <property type="molecule type" value="Genomic_DNA"/>
</dbReference>
<sequence>MFSSEFHIHLAAADIFSLCALFASAGVLAIVVYRLHFHPLSRYPGPFWARITSFPSYWHTLRQDRHIWLWRLQEEYDSRPPGPTFRYRPDSILVNTPSAYAQIFSPKGNVKKGVYYKVWPREAKAVTTWNSIDPAVHSFKRRVLNHAFSSKALRSAEPFVLSNTDRWCELLDNEVSAGAGEWSGSVNMTDWVNYLVFDILGDLCFGKSFDMKEPNGPMREAPELMADMLALLNPIASAPFTPLWAWLKPRGLDSLLAIASPPPVKKWGDFVTACLTERTRAEHEAQRRLASDPDYEVRKDFFHYLFHAQDPQTGRGFPMEELWGEAESMIIAGSDTTAIATTAMFFYLARKPDVQAKLAYEIRSTFRSFDDIAGGPTLYGCKYLKAFIQETLRMAPPVGAELDREVLKGGMVIDGEFVPEGVNVSVGHYCLNYNCEIFPDPLEFRPERWIVGEKASSPESVALAESAFCAFSAGPRGCPGKNLAWLEMMVVIAKVIYRFEVRRDFVDNLGGGSPDGRVGRRNPDQFQTYDAFVGLRHGPMVQFKRRSLLV</sequence>
<evidence type="ECO:0000256" key="10">
    <source>
        <dbReference type="SAM" id="Phobius"/>
    </source>
</evidence>
<dbReference type="GO" id="GO:0020037">
    <property type="term" value="F:heme binding"/>
    <property type="evidence" value="ECO:0007669"/>
    <property type="project" value="InterPro"/>
</dbReference>
<dbReference type="InterPro" id="IPR036396">
    <property type="entry name" value="Cyt_P450_sf"/>
</dbReference>
<dbReference type="InParanoid" id="A0A2P5HHS3"/>
<evidence type="ECO:0000256" key="6">
    <source>
        <dbReference type="ARBA" id="ARBA00023004"/>
    </source>
</evidence>
<dbReference type="PANTHER" id="PTHR24305">
    <property type="entry name" value="CYTOCHROME P450"/>
    <property type="match status" value="1"/>
</dbReference>
<evidence type="ECO:0000256" key="9">
    <source>
        <dbReference type="RuleBase" id="RU000461"/>
    </source>
</evidence>
<dbReference type="InterPro" id="IPR002401">
    <property type="entry name" value="Cyt_P450_E_grp-I"/>
</dbReference>
<accession>A0A2P5HHS3</accession>
<evidence type="ECO:0000256" key="3">
    <source>
        <dbReference type="ARBA" id="ARBA00022617"/>
    </source>
</evidence>
<dbReference type="PRINTS" id="PR00385">
    <property type="entry name" value="P450"/>
</dbReference>
<dbReference type="GO" id="GO:0005506">
    <property type="term" value="F:iron ion binding"/>
    <property type="evidence" value="ECO:0007669"/>
    <property type="project" value="InterPro"/>
</dbReference>
<evidence type="ECO:0000313" key="12">
    <source>
        <dbReference type="Proteomes" id="UP000094444"/>
    </source>
</evidence>
<evidence type="ECO:0000256" key="5">
    <source>
        <dbReference type="ARBA" id="ARBA00023002"/>
    </source>
</evidence>
<dbReference type="GO" id="GO:0004497">
    <property type="term" value="F:monooxygenase activity"/>
    <property type="evidence" value="ECO:0007669"/>
    <property type="project" value="UniProtKB-KW"/>
</dbReference>
<dbReference type="PRINTS" id="PR00463">
    <property type="entry name" value="EP450I"/>
</dbReference>
<dbReference type="Proteomes" id="UP000094444">
    <property type="component" value="Unassembled WGS sequence"/>
</dbReference>
<keyword evidence="12" id="KW-1185">Reference proteome</keyword>
<keyword evidence="6 8" id="KW-0408">Iron</keyword>
<keyword evidence="10" id="KW-1133">Transmembrane helix</keyword>
<evidence type="ECO:0000313" key="11">
    <source>
        <dbReference type="EMBL" id="POS69799.1"/>
    </source>
</evidence>
<proteinExistence type="inferred from homology"/>
<dbReference type="SUPFAM" id="SSF48264">
    <property type="entry name" value="Cytochrome P450"/>
    <property type="match status" value="1"/>
</dbReference>
<keyword evidence="10" id="KW-0472">Membrane</keyword>
<feature type="transmembrane region" description="Helical" evidence="10">
    <location>
        <begin position="6"/>
        <end position="33"/>
    </location>
</feature>
<keyword evidence="7 9" id="KW-0503">Monooxygenase</keyword>
<evidence type="ECO:0008006" key="13">
    <source>
        <dbReference type="Google" id="ProtNLM"/>
    </source>
</evidence>
<dbReference type="PANTHER" id="PTHR24305:SF237">
    <property type="entry name" value="CYTOCHROME P450 MONOOXYGENASE ATNE-RELATED"/>
    <property type="match status" value="1"/>
</dbReference>
<keyword evidence="5 9" id="KW-0560">Oxidoreductase</keyword>
<evidence type="ECO:0000256" key="1">
    <source>
        <dbReference type="ARBA" id="ARBA00001971"/>
    </source>
</evidence>
<reference evidence="11" key="1">
    <citation type="submission" date="2017-09" db="EMBL/GenBank/DDBJ databases">
        <title>Polyketide synthases of a Diaporthe helianthi virulent isolate.</title>
        <authorList>
            <person name="Baroncelli R."/>
        </authorList>
    </citation>
    <scope>NUCLEOTIDE SEQUENCE [LARGE SCALE GENOMIC DNA]</scope>
    <source>
        <strain evidence="11">7/96</strain>
    </source>
</reference>
<dbReference type="Gene3D" id="1.10.630.10">
    <property type="entry name" value="Cytochrome P450"/>
    <property type="match status" value="1"/>
</dbReference>
<dbReference type="InterPro" id="IPR017972">
    <property type="entry name" value="Cyt_P450_CS"/>
</dbReference>
<dbReference type="Pfam" id="PF00067">
    <property type="entry name" value="p450"/>
    <property type="match status" value="1"/>
</dbReference>
<dbReference type="GO" id="GO:0016705">
    <property type="term" value="F:oxidoreductase activity, acting on paired donors, with incorporation or reduction of molecular oxygen"/>
    <property type="evidence" value="ECO:0007669"/>
    <property type="project" value="InterPro"/>
</dbReference>
<dbReference type="STRING" id="158607.A0A2P5HHS3"/>
<dbReference type="CDD" id="cd11061">
    <property type="entry name" value="CYP67-like"/>
    <property type="match status" value="1"/>
</dbReference>
<dbReference type="InterPro" id="IPR050121">
    <property type="entry name" value="Cytochrome_P450_monoxygenase"/>
</dbReference>
<name>A0A2P5HHS3_DIAHE</name>
<organism evidence="11 12">
    <name type="scientific">Diaporthe helianthi</name>
    <dbReference type="NCBI Taxonomy" id="158607"/>
    <lineage>
        <taxon>Eukaryota</taxon>
        <taxon>Fungi</taxon>
        <taxon>Dikarya</taxon>
        <taxon>Ascomycota</taxon>
        <taxon>Pezizomycotina</taxon>
        <taxon>Sordariomycetes</taxon>
        <taxon>Sordariomycetidae</taxon>
        <taxon>Diaporthales</taxon>
        <taxon>Diaporthaceae</taxon>
        <taxon>Diaporthe</taxon>
    </lineage>
</organism>
<evidence type="ECO:0000256" key="7">
    <source>
        <dbReference type="ARBA" id="ARBA00023033"/>
    </source>
</evidence>
<comment type="cofactor">
    <cofactor evidence="1 8">
        <name>heme</name>
        <dbReference type="ChEBI" id="CHEBI:30413"/>
    </cofactor>
</comment>
<keyword evidence="10" id="KW-0812">Transmembrane</keyword>
<gene>
    <name evidence="11" type="ORF">DHEL01_v211809</name>
</gene>
<dbReference type="PROSITE" id="PS00086">
    <property type="entry name" value="CYTOCHROME_P450"/>
    <property type="match status" value="1"/>
</dbReference>
<feature type="binding site" description="axial binding residue" evidence="8">
    <location>
        <position position="478"/>
    </location>
    <ligand>
        <name>heme</name>
        <dbReference type="ChEBI" id="CHEBI:30413"/>
    </ligand>
    <ligandPart>
        <name>Fe</name>
        <dbReference type="ChEBI" id="CHEBI:18248"/>
    </ligandPart>
</feature>
<comment type="similarity">
    <text evidence="2 9">Belongs to the cytochrome P450 family.</text>
</comment>